<evidence type="ECO:0000313" key="2">
    <source>
        <dbReference type="Proteomes" id="UP000431401"/>
    </source>
</evidence>
<dbReference type="EMBL" id="WEGI01000011">
    <property type="protein sequence ID" value="MQY29502.1"/>
    <property type="molecule type" value="Genomic_DNA"/>
</dbReference>
<organism evidence="1 2">
    <name type="scientific">Nocardia aurantia</name>
    <dbReference type="NCBI Taxonomy" id="2585199"/>
    <lineage>
        <taxon>Bacteria</taxon>
        <taxon>Bacillati</taxon>
        <taxon>Actinomycetota</taxon>
        <taxon>Actinomycetes</taxon>
        <taxon>Mycobacteriales</taxon>
        <taxon>Nocardiaceae</taxon>
        <taxon>Nocardia</taxon>
    </lineage>
</organism>
<name>A0A7K0DW10_9NOCA</name>
<dbReference type="OrthoDB" id="9819137at2"/>
<dbReference type="Proteomes" id="UP000431401">
    <property type="component" value="Unassembled WGS sequence"/>
</dbReference>
<dbReference type="InterPro" id="IPR006764">
    <property type="entry name" value="SAM_dep_MeTrfase_SAV2177_type"/>
</dbReference>
<protein>
    <recommendedName>
        <fullName evidence="3">S-adenosyl methyltransferase</fullName>
    </recommendedName>
</protein>
<sequence length="299" mass="32387">MGDRDFPAGEFGANGPSAARIYHYLLSGEPILEVDRLHAEHLTRIAPHGGVLAQHNRNFLQRAVTYMAERGVRQFLDIGSGLPTAGNTHEVARAVAPDSRVVYVDYDLEAVHRSHDLLAAQGALGSATVLEADLRDPKYILDHPDVARLISHDLPVGLLVVAVWHFVPDSDRPLEVMATLREWLPPGSCVAMSHLSLDDVDPDFRARAVAGMAEYNRVVTDQATPRTRAAFTEFFDGFALVEPGVVYAPDWRPTTAPDLRPAAVPDLRPAAAPDLRPAAAPDPADVARQGIFAGVAIKP</sequence>
<dbReference type="AlphaFoldDB" id="A0A7K0DW10"/>
<proteinExistence type="predicted"/>
<dbReference type="SUPFAM" id="SSF53335">
    <property type="entry name" value="S-adenosyl-L-methionine-dependent methyltransferases"/>
    <property type="match status" value="1"/>
</dbReference>
<reference evidence="1 2" key="1">
    <citation type="submission" date="2019-10" db="EMBL/GenBank/DDBJ databases">
        <title>Nocardia macrotermitis sp. nov. and Nocardia aurantia sp. nov., isolated from the gut of fungus growing-termite Macrotermes natalensis.</title>
        <authorList>
            <person name="Benndorf R."/>
            <person name="Schwitalla J."/>
            <person name="Martin K."/>
            <person name="De Beer W."/>
            <person name="Kaster A.-K."/>
            <person name="Vollmers J."/>
            <person name="Poulsen M."/>
            <person name="Beemelmanns C."/>
        </authorList>
    </citation>
    <scope>NUCLEOTIDE SEQUENCE [LARGE SCALE GENOMIC DNA]</scope>
    <source>
        <strain evidence="1 2">RB56</strain>
    </source>
</reference>
<dbReference type="RefSeq" id="WP_153346411.1">
    <property type="nucleotide sequence ID" value="NZ_WEGI01000011.1"/>
</dbReference>
<comment type="caution">
    <text evidence="1">The sequence shown here is derived from an EMBL/GenBank/DDBJ whole genome shotgun (WGS) entry which is preliminary data.</text>
</comment>
<dbReference type="Pfam" id="PF04672">
    <property type="entry name" value="Methyltransf_19"/>
    <property type="match status" value="1"/>
</dbReference>
<gene>
    <name evidence="1" type="ORF">NRB56_50920</name>
</gene>
<evidence type="ECO:0000313" key="1">
    <source>
        <dbReference type="EMBL" id="MQY29502.1"/>
    </source>
</evidence>
<evidence type="ECO:0008006" key="3">
    <source>
        <dbReference type="Google" id="ProtNLM"/>
    </source>
</evidence>
<keyword evidence="2" id="KW-1185">Reference proteome</keyword>
<accession>A0A7K0DW10</accession>
<dbReference type="InterPro" id="IPR029063">
    <property type="entry name" value="SAM-dependent_MTases_sf"/>
</dbReference>
<dbReference type="PIRSF" id="PIRSF017393">
    <property type="entry name" value="MTase_SAV2177"/>
    <property type="match status" value="1"/>
</dbReference>
<dbReference type="Gene3D" id="3.40.50.150">
    <property type="entry name" value="Vaccinia Virus protein VP39"/>
    <property type="match status" value="1"/>
</dbReference>